<dbReference type="HAMAP" id="MF_00427">
    <property type="entry name" value="NqrC"/>
    <property type="match status" value="1"/>
</dbReference>
<comment type="subunit">
    <text evidence="16 17">Composed of six subunits; NqrA, NqrB, NqrC, NqrD, NqrE and NqrF.</text>
</comment>
<evidence type="ECO:0000256" key="16">
    <source>
        <dbReference type="HAMAP-Rule" id="MF_00427"/>
    </source>
</evidence>
<keyword evidence="15 16" id="KW-0739">Sodium transport</keyword>
<dbReference type="EC" id="7.2.1.1" evidence="16 17"/>
<keyword evidence="11 16" id="KW-0915">Sodium</keyword>
<evidence type="ECO:0000313" key="21">
    <source>
        <dbReference type="Proteomes" id="UP000245790"/>
    </source>
</evidence>
<feature type="domain" description="FMN-binding" evidence="19">
    <location>
        <begin position="146"/>
        <end position="242"/>
    </location>
</feature>
<keyword evidence="9 16" id="KW-1133">Transmembrane helix</keyword>
<keyword evidence="12 16" id="KW-0406">Ion transport</keyword>
<feature type="modified residue" description="FMN phosphoryl threonine" evidence="16">
    <location>
        <position position="225"/>
    </location>
</feature>
<keyword evidence="1 16" id="KW-0813">Transport</keyword>
<dbReference type="AlphaFoldDB" id="A0A316FJ35"/>
<keyword evidence="3" id="KW-0997">Cell inner membrane</keyword>
<evidence type="ECO:0000256" key="15">
    <source>
        <dbReference type="ARBA" id="ARBA00023201"/>
    </source>
</evidence>
<comment type="function">
    <text evidence="16">NQR complex catalyzes the reduction of ubiquinone-1 to ubiquinol by two successive reactions, coupled with the transport of Na(+) ions from the cytoplasm to the periplasm. NqrA to NqrE are probably involved in the second step, the conversion of ubisemiquinone to ubiquinol.</text>
</comment>
<keyword evidence="10 16" id="KW-0520">NAD</keyword>
<dbReference type="NCBIfam" id="NF003749">
    <property type="entry name" value="PRK05346.1-5"/>
    <property type="match status" value="1"/>
</dbReference>
<evidence type="ECO:0000256" key="17">
    <source>
        <dbReference type="PIRNR" id="PIRNR009437"/>
    </source>
</evidence>
<evidence type="ECO:0000256" key="1">
    <source>
        <dbReference type="ARBA" id="ARBA00022448"/>
    </source>
</evidence>
<protein>
    <recommendedName>
        <fullName evidence="16 17">Na(+)-translocating NADH-quinone reductase subunit C</fullName>
        <shortName evidence="16 17">Na(+)-NQR subunit C</shortName>
        <shortName evidence="16 17">Na(+)-translocating NQR subunit C</shortName>
        <ecNumber evidence="16 17">7.2.1.1</ecNumber>
    </recommendedName>
    <alternativeName>
        <fullName evidence="16 17">NQR complex subunit C</fullName>
    </alternativeName>
    <alternativeName>
        <fullName evidence="16 17">NQR-1 subunit C</fullName>
    </alternativeName>
</protein>
<feature type="transmembrane region" description="Helical" evidence="16">
    <location>
        <begin position="12"/>
        <end position="33"/>
    </location>
</feature>
<proteinExistence type="inferred from homology"/>
<comment type="similarity">
    <text evidence="16 17">Belongs to the NqrC family.</text>
</comment>
<evidence type="ECO:0000256" key="12">
    <source>
        <dbReference type="ARBA" id="ARBA00023065"/>
    </source>
</evidence>
<evidence type="ECO:0000256" key="8">
    <source>
        <dbReference type="ARBA" id="ARBA00022967"/>
    </source>
</evidence>
<dbReference type="PIRSF" id="PIRSF009437">
    <property type="entry name" value="NQR-1_subunit_C"/>
    <property type="match status" value="1"/>
</dbReference>
<gene>
    <name evidence="16" type="primary">nqrC</name>
    <name evidence="20" type="ORF">C8D97_10960</name>
</gene>
<dbReference type="SMART" id="SM00900">
    <property type="entry name" value="FMN_bind"/>
    <property type="match status" value="1"/>
</dbReference>
<dbReference type="RefSeq" id="WP_109764182.1">
    <property type="nucleotide sequence ID" value="NZ_QGGU01000009.1"/>
</dbReference>
<evidence type="ECO:0000256" key="13">
    <source>
        <dbReference type="ARBA" id="ARBA00023075"/>
    </source>
</evidence>
<dbReference type="GO" id="GO:0010181">
    <property type="term" value="F:FMN binding"/>
    <property type="evidence" value="ECO:0007669"/>
    <property type="project" value="UniProtKB-UniRule"/>
</dbReference>
<keyword evidence="8 16" id="KW-1278">Translocase</keyword>
<reference evidence="20 21" key="1">
    <citation type="submission" date="2018-05" db="EMBL/GenBank/DDBJ databases">
        <title>Genomic Encyclopedia of Type Strains, Phase IV (KMG-IV): sequencing the most valuable type-strain genomes for metagenomic binning, comparative biology and taxonomic classification.</title>
        <authorList>
            <person name="Goeker M."/>
        </authorList>
    </citation>
    <scope>NUCLEOTIDE SEQUENCE [LARGE SCALE GENOMIC DNA]</scope>
    <source>
        <strain evidence="20 21">DSM 25350</strain>
    </source>
</reference>
<evidence type="ECO:0000256" key="9">
    <source>
        <dbReference type="ARBA" id="ARBA00022989"/>
    </source>
</evidence>
<dbReference type="OrthoDB" id="9786835at2"/>
<dbReference type="InterPro" id="IPR010204">
    <property type="entry name" value="NqrC"/>
</dbReference>
<sequence length="258" mass="27836">MSASNDSFAKTIFVAVALCLVCSLVVSGAAVMLKEDQQANKAADVQRSILIAAGIVGPNEQANFSQLFADKIEAQVIELGTGEVASDKSTKDFDQRQAAKDPATSVKLSKKDDPASIKRRSNYGKVYLVKENGKLSKVVLPIHGYGLFSTMYGFVALENDTRTVAGIRFYEHGETPGLGAEITNPQWIAQWDGKKVLSEDYKPNLEVVKTGAEQPNEVDALSGATYTSTGVENLINYWLGDNAFGPFLKKLRGGKHGV</sequence>
<evidence type="ECO:0000256" key="11">
    <source>
        <dbReference type="ARBA" id="ARBA00023053"/>
    </source>
</evidence>
<evidence type="ECO:0000256" key="10">
    <source>
        <dbReference type="ARBA" id="ARBA00023027"/>
    </source>
</evidence>
<feature type="region of interest" description="Disordered" evidence="18">
    <location>
        <begin position="88"/>
        <end position="113"/>
    </location>
</feature>
<comment type="caution">
    <text evidence="20">The sequence shown here is derived from an EMBL/GenBank/DDBJ whole genome shotgun (WGS) entry which is preliminary data.</text>
</comment>
<dbReference type="GO" id="GO:0016655">
    <property type="term" value="F:oxidoreductase activity, acting on NAD(P)H, quinone or similar compound as acceptor"/>
    <property type="evidence" value="ECO:0007669"/>
    <property type="project" value="UniProtKB-UniRule"/>
</dbReference>
<evidence type="ECO:0000256" key="18">
    <source>
        <dbReference type="SAM" id="MobiDB-lite"/>
    </source>
</evidence>
<evidence type="ECO:0000256" key="7">
    <source>
        <dbReference type="ARBA" id="ARBA00022692"/>
    </source>
</evidence>
<evidence type="ECO:0000256" key="3">
    <source>
        <dbReference type="ARBA" id="ARBA00022519"/>
    </source>
</evidence>
<evidence type="ECO:0000256" key="4">
    <source>
        <dbReference type="ARBA" id="ARBA00022553"/>
    </source>
</evidence>
<dbReference type="GO" id="GO:0006814">
    <property type="term" value="P:sodium ion transport"/>
    <property type="evidence" value="ECO:0007669"/>
    <property type="project" value="UniProtKB-UniRule"/>
</dbReference>
<comment type="catalytic activity">
    <reaction evidence="16 17">
        <text>a ubiquinone + n Na(+)(in) + NADH + H(+) = a ubiquinol + n Na(+)(out) + NAD(+)</text>
        <dbReference type="Rhea" id="RHEA:47748"/>
        <dbReference type="Rhea" id="RHEA-COMP:9565"/>
        <dbReference type="Rhea" id="RHEA-COMP:9566"/>
        <dbReference type="ChEBI" id="CHEBI:15378"/>
        <dbReference type="ChEBI" id="CHEBI:16389"/>
        <dbReference type="ChEBI" id="CHEBI:17976"/>
        <dbReference type="ChEBI" id="CHEBI:29101"/>
        <dbReference type="ChEBI" id="CHEBI:57540"/>
        <dbReference type="ChEBI" id="CHEBI:57945"/>
        <dbReference type="EC" id="7.2.1.1"/>
    </reaction>
</comment>
<keyword evidence="5 16" id="KW-0285">Flavoprotein</keyword>
<evidence type="ECO:0000256" key="14">
    <source>
        <dbReference type="ARBA" id="ARBA00023136"/>
    </source>
</evidence>
<comment type="subcellular location">
    <subcellularLocation>
        <location evidence="16">Cell membrane</location>
        <topology evidence="16">Single-pass membrane protein</topology>
    </subcellularLocation>
</comment>
<keyword evidence="2 16" id="KW-1003">Cell membrane</keyword>
<dbReference type="PANTHER" id="PTHR37838">
    <property type="entry name" value="NA(+)-TRANSLOCATING NADH-QUINONE REDUCTASE SUBUNIT C"/>
    <property type="match status" value="1"/>
</dbReference>
<evidence type="ECO:0000256" key="6">
    <source>
        <dbReference type="ARBA" id="ARBA00022643"/>
    </source>
</evidence>
<evidence type="ECO:0000313" key="20">
    <source>
        <dbReference type="EMBL" id="PWK48509.1"/>
    </source>
</evidence>
<dbReference type="NCBIfam" id="TIGR01938">
    <property type="entry name" value="nqrC"/>
    <property type="match status" value="1"/>
</dbReference>
<dbReference type="EMBL" id="QGGU01000009">
    <property type="protein sequence ID" value="PWK48509.1"/>
    <property type="molecule type" value="Genomic_DNA"/>
</dbReference>
<keyword evidence="13 16" id="KW-0830">Ubiquinone</keyword>
<keyword evidence="7 16" id="KW-0812">Transmembrane</keyword>
<keyword evidence="14 16" id="KW-0472">Membrane</keyword>
<dbReference type="Pfam" id="PF04205">
    <property type="entry name" value="FMN_bind"/>
    <property type="match status" value="1"/>
</dbReference>
<evidence type="ECO:0000256" key="5">
    <source>
        <dbReference type="ARBA" id="ARBA00022630"/>
    </source>
</evidence>
<keyword evidence="6 16" id="KW-0288">FMN</keyword>
<feature type="compositionally biased region" description="Basic and acidic residues" evidence="18">
    <location>
        <begin position="88"/>
        <end position="99"/>
    </location>
</feature>
<dbReference type="Proteomes" id="UP000245790">
    <property type="component" value="Unassembled WGS sequence"/>
</dbReference>
<dbReference type="InterPro" id="IPR007329">
    <property type="entry name" value="FMN-bd"/>
</dbReference>
<name>A0A316FJ35_9GAMM</name>
<evidence type="ECO:0000256" key="2">
    <source>
        <dbReference type="ARBA" id="ARBA00022475"/>
    </source>
</evidence>
<keyword evidence="21" id="KW-1185">Reference proteome</keyword>
<accession>A0A316FJ35</accession>
<keyword evidence="4 16" id="KW-0597">Phosphoprotein</keyword>
<dbReference type="GO" id="GO:0005886">
    <property type="term" value="C:plasma membrane"/>
    <property type="evidence" value="ECO:0007669"/>
    <property type="project" value="UniProtKB-SubCell"/>
</dbReference>
<comment type="caution">
    <text evidence="16">Lacks conserved residue(s) required for the propagation of feature annotation.</text>
</comment>
<dbReference type="PANTHER" id="PTHR37838:SF1">
    <property type="entry name" value="NA(+)-TRANSLOCATING NADH-QUINONE REDUCTASE SUBUNIT C"/>
    <property type="match status" value="1"/>
</dbReference>
<comment type="cofactor">
    <cofactor evidence="16 17">
        <name>FMN</name>
        <dbReference type="ChEBI" id="CHEBI:58210"/>
    </cofactor>
</comment>
<organism evidence="20 21">
    <name type="scientific">Pleionea mediterranea</name>
    <dbReference type="NCBI Taxonomy" id="523701"/>
    <lineage>
        <taxon>Bacteria</taxon>
        <taxon>Pseudomonadati</taxon>
        <taxon>Pseudomonadota</taxon>
        <taxon>Gammaproteobacteria</taxon>
        <taxon>Oceanospirillales</taxon>
        <taxon>Pleioneaceae</taxon>
        <taxon>Pleionea</taxon>
    </lineage>
</organism>
<evidence type="ECO:0000259" key="19">
    <source>
        <dbReference type="SMART" id="SM00900"/>
    </source>
</evidence>